<gene>
    <name evidence="2" type="ORF">AVDCRST_MAG74-2486</name>
</gene>
<accession>A0A6J4PF14</accession>
<name>A0A6J4PF14_9BACT</name>
<dbReference type="PANTHER" id="PTHR15032:SF4">
    <property type="entry name" value="N-ACYL-PHOSPHATIDYLETHANOLAMINE-HYDROLYZING PHOSPHOLIPASE D"/>
    <property type="match status" value="1"/>
</dbReference>
<dbReference type="PANTHER" id="PTHR15032">
    <property type="entry name" value="N-ACYL-PHOSPHATIDYLETHANOLAMINE-HYDROLYZING PHOSPHOLIPASE D"/>
    <property type="match status" value="1"/>
</dbReference>
<organism evidence="2">
    <name type="scientific">uncultured Pyrinomonadaceae bacterium</name>
    <dbReference type="NCBI Taxonomy" id="2283094"/>
    <lineage>
        <taxon>Bacteria</taxon>
        <taxon>Pseudomonadati</taxon>
        <taxon>Acidobacteriota</taxon>
        <taxon>Blastocatellia</taxon>
        <taxon>Blastocatellales</taxon>
        <taxon>Pyrinomonadaceae</taxon>
        <taxon>environmental samples</taxon>
    </lineage>
</organism>
<sequence>MMILMQPLLVDIAFVRQHYSVVFGVFTLLIIGVTLVQNASAQSGRGQASDHFDGKRFRNLDEGGDHGFFDVLRWQTGRLFGKRGAWSSYKNYPAGSVPPARVDSGNLRVTFVGHATTMLIQVGGVNILTDPVWSKRVSPLSFVGPKRVRPPGLRFEDLPPIHAVLVSHNHYDHLDIPTLKRLAETHQPRFFVGLGNNKLLKSKKIAGATELDWWQSAELPEGVRITLVPARHWSGRGIRDRNQTLWGGYVIESSSGTIYFAGDTGFGTHFERIAERFPTIRLALLPIGAHLPRWFMQQNHMSPEDAVRAHQLLRPKTSLGIHFGTFPLADEGERQPVEELRQALLGTSNSDFNVLAFGEGRDIP</sequence>
<evidence type="ECO:0000259" key="1">
    <source>
        <dbReference type="Pfam" id="PF12706"/>
    </source>
</evidence>
<dbReference type="AlphaFoldDB" id="A0A6J4PF14"/>
<dbReference type="InterPro" id="IPR001279">
    <property type="entry name" value="Metallo-B-lactamas"/>
</dbReference>
<protein>
    <submittedName>
        <fullName evidence="2">Outer membrane protein romA</fullName>
    </submittedName>
</protein>
<dbReference type="GO" id="GO:0005737">
    <property type="term" value="C:cytoplasm"/>
    <property type="evidence" value="ECO:0007669"/>
    <property type="project" value="TreeGrafter"/>
</dbReference>
<dbReference type="SUPFAM" id="SSF56281">
    <property type="entry name" value="Metallo-hydrolase/oxidoreductase"/>
    <property type="match status" value="1"/>
</dbReference>
<dbReference type="EMBL" id="CADCUR010000230">
    <property type="protein sequence ID" value="CAA9414103.1"/>
    <property type="molecule type" value="Genomic_DNA"/>
</dbReference>
<dbReference type="Gene3D" id="3.60.15.10">
    <property type="entry name" value="Ribonuclease Z/Hydroxyacylglutathione hydrolase-like"/>
    <property type="match status" value="1"/>
</dbReference>
<dbReference type="Pfam" id="PF12706">
    <property type="entry name" value="Lactamase_B_2"/>
    <property type="match status" value="1"/>
</dbReference>
<feature type="domain" description="Metallo-beta-lactamase" evidence="1">
    <location>
        <begin position="126"/>
        <end position="323"/>
    </location>
</feature>
<reference evidence="2" key="1">
    <citation type="submission" date="2020-02" db="EMBL/GenBank/DDBJ databases">
        <authorList>
            <person name="Meier V. D."/>
        </authorList>
    </citation>
    <scope>NUCLEOTIDE SEQUENCE</scope>
    <source>
        <strain evidence="2">AVDCRST_MAG74</strain>
    </source>
</reference>
<dbReference type="InterPro" id="IPR036866">
    <property type="entry name" value="RibonucZ/Hydroxyglut_hydro"/>
</dbReference>
<proteinExistence type="predicted"/>
<evidence type="ECO:0000313" key="2">
    <source>
        <dbReference type="EMBL" id="CAA9414103.1"/>
    </source>
</evidence>